<reference evidence="3" key="1">
    <citation type="submission" date="2016-11" db="UniProtKB">
        <authorList>
            <consortium name="WormBaseParasite"/>
        </authorList>
    </citation>
    <scope>IDENTIFICATION</scope>
</reference>
<keyword evidence="2" id="KW-1185">Reference proteome</keyword>
<evidence type="ECO:0000313" key="2">
    <source>
        <dbReference type="Proteomes" id="UP000095283"/>
    </source>
</evidence>
<name>A0A1I7XK72_HETBA</name>
<accession>A0A1I7XK72</accession>
<evidence type="ECO:0000256" key="1">
    <source>
        <dbReference type="SAM" id="MobiDB-lite"/>
    </source>
</evidence>
<dbReference type="WBParaSite" id="Hba_17709">
    <property type="protein sequence ID" value="Hba_17709"/>
    <property type="gene ID" value="Hba_17709"/>
</dbReference>
<sequence length="106" mass="12132">MVRSLLVQSPETSLPFLGQSHTPTNRYRDKKQWGNPYHGASPMKSEPDNFVYIRKICPGFFMLPARDHSIFQSLTTYNEMNSVTSNSTNKASSLKFLLIMTLIFRA</sequence>
<feature type="compositionally biased region" description="Polar residues" evidence="1">
    <location>
        <begin position="1"/>
        <end position="12"/>
    </location>
</feature>
<organism evidence="2 3">
    <name type="scientific">Heterorhabditis bacteriophora</name>
    <name type="common">Entomopathogenic nematode worm</name>
    <dbReference type="NCBI Taxonomy" id="37862"/>
    <lineage>
        <taxon>Eukaryota</taxon>
        <taxon>Metazoa</taxon>
        <taxon>Ecdysozoa</taxon>
        <taxon>Nematoda</taxon>
        <taxon>Chromadorea</taxon>
        <taxon>Rhabditida</taxon>
        <taxon>Rhabditina</taxon>
        <taxon>Rhabditomorpha</taxon>
        <taxon>Strongyloidea</taxon>
        <taxon>Heterorhabditidae</taxon>
        <taxon>Heterorhabditis</taxon>
    </lineage>
</organism>
<feature type="region of interest" description="Disordered" evidence="1">
    <location>
        <begin position="1"/>
        <end position="45"/>
    </location>
</feature>
<evidence type="ECO:0000313" key="3">
    <source>
        <dbReference type="WBParaSite" id="Hba_17709"/>
    </source>
</evidence>
<dbReference type="Proteomes" id="UP000095283">
    <property type="component" value="Unplaced"/>
</dbReference>
<dbReference type="AlphaFoldDB" id="A0A1I7XK72"/>
<proteinExistence type="predicted"/>
<protein>
    <submittedName>
        <fullName evidence="3">Ovule protein</fullName>
    </submittedName>
</protein>